<dbReference type="SMART" id="SM00487">
    <property type="entry name" value="DEXDc"/>
    <property type="match status" value="1"/>
</dbReference>
<keyword evidence="4" id="KW-0067">ATP-binding</keyword>
<dbReference type="GO" id="GO:0070478">
    <property type="term" value="P:nuclear-transcribed mRNA catabolic process, 3'-5' exonucleolytic nonsense-mediated decay"/>
    <property type="evidence" value="ECO:0007669"/>
    <property type="project" value="TreeGrafter"/>
</dbReference>
<dbReference type="PROSITE" id="PS51194">
    <property type="entry name" value="HELICASE_CTER"/>
    <property type="match status" value="1"/>
</dbReference>
<dbReference type="AlphaFoldDB" id="A0A516Q1L2"/>
<dbReference type="GO" id="GO:0005524">
    <property type="term" value="F:ATP binding"/>
    <property type="evidence" value="ECO:0007669"/>
    <property type="project" value="UniProtKB-KW"/>
</dbReference>
<feature type="region of interest" description="Disordered" evidence="6">
    <location>
        <begin position="812"/>
        <end position="836"/>
    </location>
</feature>
<name>A0A516Q1L2_9ACTN</name>
<dbReference type="PANTHER" id="PTHR12131:SF1">
    <property type="entry name" value="ATP-DEPENDENT RNA HELICASE SUPV3L1, MITOCHONDRIAL-RELATED"/>
    <property type="match status" value="1"/>
</dbReference>
<evidence type="ECO:0000256" key="3">
    <source>
        <dbReference type="ARBA" id="ARBA00022806"/>
    </source>
</evidence>
<dbReference type="Pfam" id="PF26090">
    <property type="entry name" value="SH3_HelY"/>
    <property type="match status" value="1"/>
</dbReference>
<keyword evidence="3 9" id="KW-0347">Helicase</keyword>
<keyword evidence="1" id="KW-0547">Nucleotide-binding</keyword>
<dbReference type="GO" id="GO:0016787">
    <property type="term" value="F:hydrolase activity"/>
    <property type="evidence" value="ECO:0007669"/>
    <property type="project" value="UniProtKB-KW"/>
</dbReference>
<gene>
    <name evidence="9" type="ORF">FOE78_16270</name>
</gene>
<dbReference type="InterPro" id="IPR012961">
    <property type="entry name" value="Ski2/MTR4_C"/>
</dbReference>
<dbReference type="SMART" id="SM01142">
    <property type="entry name" value="DSHCT"/>
    <property type="match status" value="1"/>
</dbReference>
<evidence type="ECO:0000313" key="9">
    <source>
        <dbReference type="EMBL" id="QDP97272.1"/>
    </source>
</evidence>
<accession>A0A516Q1L2</accession>
<evidence type="ECO:0000256" key="1">
    <source>
        <dbReference type="ARBA" id="ARBA00022741"/>
    </source>
</evidence>
<dbReference type="KEGG" id="mik:FOE78_16270"/>
<feature type="compositionally biased region" description="Basic residues" evidence="6">
    <location>
        <begin position="283"/>
        <end position="292"/>
    </location>
</feature>
<dbReference type="SMART" id="SM00490">
    <property type="entry name" value="HELICc"/>
    <property type="match status" value="1"/>
</dbReference>
<protein>
    <submittedName>
        <fullName evidence="9">DEAD/DEAH box helicase</fullName>
    </submittedName>
</protein>
<evidence type="ECO:0000313" key="10">
    <source>
        <dbReference type="Proteomes" id="UP000319263"/>
    </source>
</evidence>
<dbReference type="Gene3D" id="3.40.50.300">
    <property type="entry name" value="P-loop containing nucleotide triphosphate hydrolases"/>
    <property type="match status" value="2"/>
</dbReference>
<feature type="compositionally biased region" description="Polar residues" evidence="6">
    <location>
        <begin position="245"/>
        <end position="254"/>
    </location>
</feature>
<dbReference type="Proteomes" id="UP000319263">
    <property type="component" value="Chromosome"/>
</dbReference>
<dbReference type="Pfam" id="PF00271">
    <property type="entry name" value="Helicase_C"/>
    <property type="match status" value="1"/>
</dbReference>
<dbReference type="InterPro" id="IPR001650">
    <property type="entry name" value="Helicase_C-like"/>
</dbReference>
<dbReference type="GO" id="GO:0004386">
    <property type="term" value="F:helicase activity"/>
    <property type="evidence" value="ECO:0007669"/>
    <property type="project" value="UniProtKB-KW"/>
</dbReference>
<keyword evidence="2" id="KW-0378">Hydrolase</keyword>
<sequence length="1018" mass="111392">MPAQPEPEYESADRRTSPAEAYANFRATQLSPTLAAFAGAYGFDFDDYQREACGFVEAGSGVLVAAPTGAGKTIVGEFAVYLALQQGRKAFYTTPIKALSNQKYADLVRRHGADNVGLLTGDSSINSEAPVVVMTTEVLRNMIYAGSKTLAGLGFVVMDEVHYLADRFRGAVWEEVIIGLAESVQLIALSATVSNAEEFGDWLAEVRGDIEVVVSERRPVPLYQHVLVGRKLYDLFAGVAPTAITDQHPGQTQQGKRRTEVNPALTKIANSEARSVRDDSRRPRGRSGKGKRTVSYGSGRYGGAAHRRNWDGERGGRSDRGGSDRGEADRGGSGARPRSLAVPSRYDVVDALERANLLPAIVFIFSRAGCDGAVRQLLGSHLMLTDVEERAQLTEIAERHTAGLSRADKQALGYATFVEALVRGVAAHHAGLLPAFKECVEEAFVKGLVKVVFATETLALGINMPARSVVLEKLVKYNGETHADITPGEYTQLTGRAGRRGIDVEGHAVVVWQPGLDPRAVAGLASRRTYPLNSSFAPTYNMAVNLVGAVGRDRARTLLEQSFAQYQSDRSVVGLARKVARNKSEAQQFWAEAVCDRGDFEEYARIREEISRIEAEAARDRKLNRHDQAVAALQELNRGDIIRVPAGRSTGWAVVIDPGVHGHRQAPQPQVETEEGQVRRLGIVDFPSPPPVVGHVKVPKHYHPKDKATVRNLRAALEAKLRTLDLDLGRYRTDAIDPAAGQRIAELRDQLAAHPCHSCPDRETHARIATAAIRLERENDQANRQMDRRTSTIAKQFDKICLVLTSFGYLDQGPEQGGGPKTQPQQGSRDDGLGDHVTEAGRMLSRIYAELDLVTAECIRAGVFDDLDVPQLAAVLSTLIYESRRSDHGRFRPQMPNRRTEDAMIALRRIWREVSLAERDARLERASEPDIGFARAAYGWAAQRPLADVLDDNDLTAGDFVRWIRQVIDFAGQIADAAGPGQLRITARGVVAAMRRGVIDFSPEEPDGTPDPFVADDR</sequence>
<dbReference type="SUPFAM" id="SSF52540">
    <property type="entry name" value="P-loop containing nucleoside triphosphate hydrolases"/>
    <property type="match status" value="1"/>
</dbReference>
<dbReference type="Gene3D" id="1.10.3380.30">
    <property type="match status" value="1"/>
</dbReference>
<organism evidence="9 10">
    <name type="scientific">Microlunatus elymi</name>
    <dbReference type="NCBI Taxonomy" id="2596828"/>
    <lineage>
        <taxon>Bacteria</taxon>
        <taxon>Bacillati</taxon>
        <taxon>Actinomycetota</taxon>
        <taxon>Actinomycetes</taxon>
        <taxon>Propionibacteriales</taxon>
        <taxon>Propionibacteriaceae</taxon>
        <taxon>Microlunatus</taxon>
    </lineage>
</organism>
<reference evidence="9 10" key="1">
    <citation type="submission" date="2019-07" db="EMBL/GenBank/DDBJ databases">
        <title>Microlunatus dokdonensis sp. nov. isolated from the rhizospheric soil of the wild plant Elymus tsukushiensis.</title>
        <authorList>
            <person name="Ghim S.-Y."/>
            <person name="Hwang Y.-J."/>
            <person name="Son J.-S."/>
            <person name="Shin J.-H."/>
        </authorList>
    </citation>
    <scope>NUCLEOTIDE SEQUENCE [LARGE SCALE GENOMIC DNA]</scope>
    <source>
        <strain evidence="9 10">KUDC0627</strain>
    </source>
</reference>
<dbReference type="InterPro" id="IPR014001">
    <property type="entry name" value="Helicase_ATP-bd"/>
</dbReference>
<dbReference type="PANTHER" id="PTHR12131">
    <property type="entry name" value="ATP-DEPENDENT RNA AND DNA HELICASE"/>
    <property type="match status" value="1"/>
</dbReference>
<dbReference type="InterPro" id="IPR058621">
    <property type="entry name" value="SH3_HelY"/>
</dbReference>
<evidence type="ECO:0000259" key="8">
    <source>
        <dbReference type="PROSITE" id="PS51194"/>
    </source>
</evidence>
<feature type="compositionally biased region" description="Basic and acidic residues" evidence="6">
    <location>
        <begin position="308"/>
        <end position="330"/>
    </location>
</feature>
<dbReference type="OrthoDB" id="3229913at2"/>
<evidence type="ECO:0000256" key="2">
    <source>
        <dbReference type="ARBA" id="ARBA00022801"/>
    </source>
</evidence>
<dbReference type="PROSITE" id="PS51192">
    <property type="entry name" value="HELICASE_ATP_BIND_1"/>
    <property type="match status" value="1"/>
</dbReference>
<proteinExistence type="predicted"/>
<evidence type="ECO:0000256" key="4">
    <source>
        <dbReference type="ARBA" id="ARBA00022840"/>
    </source>
</evidence>
<keyword evidence="5" id="KW-0175">Coiled coil</keyword>
<dbReference type="InterPro" id="IPR027417">
    <property type="entry name" value="P-loop_NTPase"/>
</dbReference>
<evidence type="ECO:0000256" key="6">
    <source>
        <dbReference type="SAM" id="MobiDB-lite"/>
    </source>
</evidence>
<dbReference type="CDD" id="cd18795">
    <property type="entry name" value="SF2_C_Ski2"/>
    <property type="match status" value="1"/>
</dbReference>
<evidence type="ECO:0000259" key="7">
    <source>
        <dbReference type="PROSITE" id="PS51192"/>
    </source>
</evidence>
<feature type="domain" description="Helicase C-terminal" evidence="8">
    <location>
        <begin position="347"/>
        <end position="548"/>
    </location>
</feature>
<dbReference type="GO" id="GO:0055087">
    <property type="term" value="C:Ski complex"/>
    <property type="evidence" value="ECO:0007669"/>
    <property type="project" value="TreeGrafter"/>
</dbReference>
<dbReference type="Pfam" id="PF08148">
    <property type="entry name" value="DSHCT"/>
    <property type="match status" value="1"/>
</dbReference>
<keyword evidence="10" id="KW-1185">Reference proteome</keyword>
<dbReference type="FunFam" id="3.40.50.300:FF:000190">
    <property type="entry name" value="ATP-dependent RNA helicase"/>
    <property type="match status" value="1"/>
</dbReference>
<feature type="domain" description="Helicase ATP-binding" evidence="7">
    <location>
        <begin position="53"/>
        <end position="211"/>
    </location>
</feature>
<dbReference type="InterPro" id="IPR050699">
    <property type="entry name" value="RNA-DNA_Helicase"/>
</dbReference>
<evidence type="ECO:0000256" key="5">
    <source>
        <dbReference type="SAM" id="Coils"/>
    </source>
</evidence>
<dbReference type="GO" id="GO:0003676">
    <property type="term" value="F:nucleic acid binding"/>
    <property type="evidence" value="ECO:0007669"/>
    <property type="project" value="InterPro"/>
</dbReference>
<dbReference type="Pfam" id="PF00270">
    <property type="entry name" value="DEAD"/>
    <property type="match status" value="1"/>
</dbReference>
<feature type="region of interest" description="Disordered" evidence="6">
    <location>
        <begin position="245"/>
        <end position="340"/>
    </location>
</feature>
<dbReference type="InterPro" id="IPR011545">
    <property type="entry name" value="DEAD/DEAH_box_helicase_dom"/>
</dbReference>
<dbReference type="EMBL" id="CP041692">
    <property type="protein sequence ID" value="QDP97272.1"/>
    <property type="molecule type" value="Genomic_DNA"/>
</dbReference>
<feature type="coiled-coil region" evidence="5">
    <location>
        <begin position="765"/>
        <end position="792"/>
    </location>
</feature>